<dbReference type="KEGG" id="tasa:A1Q1_05527"/>
<protein>
    <recommendedName>
        <fullName evidence="2">Anaphase-promoting complex subunit 5</fullName>
    </recommendedName>
    <alternativeName>
        <fullName evidence="7">Cyclosome subunit 5</fullName>
    </alternativeName>
</protein>
<dbReference type="InterPro" id="IPR026000">
    <property type="entry name" value="Apc5_dom"/>
</dbReference>
<dbReference type="RefSeq" id="XP_014177679.1">
    <property type="nucleotide sequence ID" value="XM_014322204.1"/>
</dbReference>
<dbReference type="InterPro" id="IPR011990">
    <property type="entry name" value="TPR-like_helical_dom_sf"/>
</dbReference>
<evidence type="ECO:0000256" key="2">
    <source>
        <dbReference type="ARBA" id="ARBA00016066"/>
    </source>
</evidence>
<comment type="function">
    <text evidence="8">Component of the anaphase promoting complex/cyclosome (APC/C), a cell cycle-regulated E3 ubiquitin ligase that controls progression through mitosis and the G1 phase of the cell cycle. The APC/C complex acts by mediating ubiquitination and subsequent degradation of target proteins: it mainly mediates the formation of 'Lys-11'-linked polyubiquitin chains and, to a lower extent, the formation of 'Lys-48'- and 'Lys-63'-linked polyubiquitin chains. The APC/C complex catalyzes assembly of branched 'Lys-11'-/'Lys-48'-linked branched ubiquitin chains on target proteins.</text>
</comment>
<dbReference type="GO" id="GO:0031145">
    <property type="term" value="P:anaphase-promoting complex-dependent catabolic process"/>
    <property type="evidence" value="ECO:0007669"/>
    <property type="project" value="TreeGrafter"/>
</dbReference>
<evidence type="ECO:0000256" key="6">
    <source>
        <dbReference type="ARBA" id="ARBA00023306"/>
    </source>
</evidence>
<sequence length="720" mass="78500">MFSPFRPRDAPPASLGPLPEPELPLHLALAWLVVKATPVNDHGHPINVYSPTFVAAVLEIVAREVLEVSVCATRLVTDRQVNPAPVTFGSLKAETDRLIVKEAVVVARLNDKRMSRGQIVSAEAEEAAAGASWMDIFFHEVTEGCAFVDTIEREIRNRISEDIEEPIDGPEPLDRRSPLGLFFRTLLIKLRKMSFHETLVLSAHAAEWCGVRGEPRRVGMSLNREVREGGDKRVAAMASHQAAAQTGDYGSALFALRQFYDYQVPSSDRYMHQHALLNLAAFKYATGGLDAAREAVEEGIRLSRQQGDKTCLEFCLSLKYRLTTEVGSAAWAPNEVPRVKGGPLPERKLAKGATPSDELWSINAAVDLGEPAPMAYRRLWTALNSTKAGTEENVPRMISMSAWHQAQAGLWGMMGSGELADLHESMALTAPDLEEEGRITILLARAERSATTGKFDEALALLLDPGVLEGLSLTDYRRWASVVWSIVEKEATLEEDAAALSVLAGLRAPAPERTGPGGLVRDKFDLEATPESRGILPAQEHIRDSLKQARSMLDKHTPAHLILPMVLSALQLAQSLALWPLHDEGIVALSEVLLQMELWSKADKEVAAFWPRLGSELGARAALVRAKAHAALALEQEGKHGARDTFNAATKYAKLAKERGQAIGAARVVEEAEIMSAMLAELAGGRGKIPARKQGTLSEKVRGVGEVVRLVGVRVAEGWR</sequence>
<dbReference type="SUPFAM" id="SSF48452">
    <property type="entry name" value="TPR-like"/>
    <property type="match status" value="1"/>
</dbReference>
<comment type="caution">
    <text evidence="10">The sequence shown here is derived from an EMBL/GenBank/DDBJ whole genome shotgun (WGS) entry which is preliminary data.</text>
</comment>
<dbReference type="GO" id="GO:0070979">
    <property type="term" value="P:protein K11-linked ubiquitination"/>
    <property type="evidence" value="ECO:0007669"/>
    <property type="project" value="TreeGrafter"/>
</dbReference>
<dbReference type="OrthoDB" id="2504561at2759"/>
<dbReference type="GO" id="GO:0051301">
    <property type="term" value="P:cell division"/>
    <property type="evidence" value="ECO:0007669"/>
    <property type="project" value="UniProtKB-KW"/>
</dbReference>
<keyword evidence="6" id="KW-0131">Cell cycle</keyword>
<dbReference type="Pfam" id="PF12862">
    <property type="entry name" value="ANAPC5"/>
    <property type="match status" value="1"/>
</dbReference>
<dbReference type="UniPathway" id="UPA00143"/>
<dbReference type="PANTHER" id="PTHR12830">
    <property type="entry name" value="ANAPHASE-PROMOTING COMPLEX SUBUNIT 5"/>
    <property type="match status" value="1"/>
</dbReference>
<evidence type="ECO:0000256" key="5">
    <source>
        <dbReference type="ARBA" id="ARBA00022786"/>
    </source>
</evidence>
<feature type="domain" description="Anaphase-promoting complex subunit 5" evidence="9">
    <location>
        <begin position="238"/>
        <end position="324"/>
    </location>
</feature>
<dbReference type="PANTHER" id="PTHR12830:SF9">
    <property type="entry name" value="ANAPHASE-PROMOTING COMPLEX SUBUNIT 5"/>
    <property type="match status" value="1"/>
</dbReference>
<dbReference type="HOGENOM" id="CLU_361691_0_0_1"/>
<dbReference type="GO" id="GO:0045842">
    <property type="term" value="P:positive regulation of mitotic metaphase/anaphase transition"/>
    <property type="evidence" value="ECO:0007669"/>
    <property type="project" value="TreeGrafter"/>
</dbReference>
<name>J5SJW8_TRIAS</name>
<proteinExistence type="inferred from homology"/>
<evidence type="ECO:0000256" key="8">
    <source>
        <dbReference type="ARBA" id="ARBA00045696"/>
    </source>
</evidence>
<organism evidence="10 11">
    <name type="scientific">Trichosporon asahii var. asahii (strain ATCC 90039 / CBS 2479 / JCM 2466 / KCTC 7840 / NBRC 103889/ NCYC 2677 / UAMH 7654)</name>
    <name type="common">Yeast</name>
    <dbReference type="NCBI Taxonomy" id="1186058"/>
    <lineage>
        <taxon>Eukaryota</taxon>
        <taxon>Fungi</taxon>
        <taxon>Dikarya</taxon>
        <taxon>Basidiomycota</taxon>
        <taxon>Agaricomycotina</taxon>
        <taxon>Tremellomycetes</taxon>
        <taxon>Trichosporonales</taxon>
        <taxon>Trichosporonaceae</taxon>
        <taxon>Trichosporon</taxon>
    </lineage>
</organism>
<keyword evidence="4" id="KW-0498">Mitosis</keyword>
<dbReference type="GO" id="GO:0005680">
    <property type="term" value="C:anaphase-promoting complex"/>
    <property type="evidence" value="ECO:0007669"/>
    <property type="project" value="InterPro"/>
</dbReference>
<keyword evidence="3" id="KW-0132">Cell division</keyword>
<evidence type="ECO:0000256" key="3">
    <source>
        <dbReference type="ARBA" id="ARBA00022618"/>
    </source>
</evidence>
<dbReference type="VEuPathDB" id="FungiDB:A1Q1_05527"/>
<gene>
    <name evidence="10" type="ORF">A1Q1_05527</name>
</gene>
<dbReference type="EMBL" id="ALBS01000312">
    <property type="protein sequence ID" value="EJT45981.1"/>
    <property type="molecule type" value="Genomic_DNA"/>
</dbReference>
<dbReference type="Proteomes" id="UP000002748">
    <property type="component" value="Unassembled WGS sequence"/>
</dbReference>
<reference evidence="10 11" key="1">
    <citation type="journal article" date="2012" name="Eukaryot. Cell">
        <title>Draft genome sequence of CBS 2479, the standard type strain of Trichosporon asahii.</title>
        <authorList>
            <person name="Yang R.Y."/>
            <person name="Li H.T."/>
            <person name="Zhu H."/>
            <person name="Zhou G.P."/>
            <person name="Wang M."/>
            <person name="Wang L."/>
        </authorList>
    </citation>
    <scope>NUCLEOTIDE SEQUENCE [LARGE SCALE GENOMIC DNA]</scope>
    <source>
        <strain evidence="11">ATCC 90039 / CBS 2479 / JCM 2466 / KCTC 7840 / NCYC 2677 / UAMH 7654</strain>
    </source>
</reference>
<evidence type="ECO:0000256" key="4">
    <source>
        <dbReference type="ARBA" id="ARBA00022776"/>
    </source>
</evidence>
<dbReference type="GeneID" id="25989039"/>
<evidence type="ECO:0000313" key="11">
    <source>
        <dbReference type="Proteomes" id="UP000002748"/>
    </source>
</evidence>
<dbReference type="AlphaFoldDB" id="J5SJW8"/>
<evidence type="ECO:0000259" key="9">
    <source>
        <dbReference type="Pfam" id="PF12862"/>
    </source>
</evidence>
<accession>J5SJW8</accession>
<evidence type="ECO:0000256" key="7">
    <source>
        <dbReference type="ARBA" id="ARBA00031069"/>
    </source>
</evidence>
<keyword evidence="5" id="KW-0833">Ubl conjugation pathway</keyword>
<dbReference type="InterPro" id="IPR037679">
    <property type="entry name" value="Apc5"/>
</dbReference>
<comment type="similarity">
    <text evidence="1">Belongs to the APC5 family.</text>
</comment>
<evidence type="ECO:0000256" key="1">
    <source>
        <dbReference type="ARBA" id="ARBA00007450"/>
    </source>
</evidence>
<evidence type="ECO:0000313" key="10">
    <source>
        <dbReference type="EMBL" id="EJT45981.1"/>
    </source>
</evidence>